<dbReference type="InterPro" id="IPR020471">
    <property type="entry name" value="AKR"/>
</dbReference>
<dbReference type="EMBL" id="CAJFDH010000005">
    <property type="protein sequence ID" value="CAD5224382.1"/>
    <property type="molecule type" value="Genomic_DNA"/>
</dbReference>
<dbReference type="Gene3D" id="3.20.20.100">
    <property type="entry name" value="NADP-dependent oxidoreductase domain"/>
    <property type="match status" value="1"/>
</dbReference>
<dbReference type="InterPro" id="IPR018170">
    <property type="entry name" value="Aldo/ket_reductase_CS"/>
</dbReference>
<dbReference type="GO" id="GO:0016491">
    <property type="term" value="F:oxidoreductase activity"/>
    <property type="evidence" value="ECO:0007669"/>
    <property type="project" value="InterPro"/>
</dbReference>
<dbReference type="InterPro" id="IPR023210">
    <property type="entry name" value="NADP_OxRdtase_dom"/>
</dbReference>
<organism evidence="3 4">
    <name type="scientific">Bursaphelenchus okinawaensis</name>
    <dbReference type="NCBI Taxonomy" id="465554"/>
    <lineage>
        <taxon>Eukaryota</taxon>
        <taxon>Metazoa</taxon>
        <taxon>Ecdysozoa</taxon>
        <taxon>Nematoda</taxon>
        <taxon>Chromadorea</taxon>
        <taxon>Rhabditida</taxon>
        <taxon>Tylenchina</taxon>
        <taxon>Tylenchomorpha</taxon>
        <taxon>Aphelenchoidea</taxon>
        <taxon>Aphelenchoididae</taxon>
        <taxon>Bursaphelenchus</taxon>
    </lineage>
</organism>
<evidence type="ECO:0000256" key="1">
    <source>
        <dbReference type="PIRSR" id="PIRSR000097-3"/>
    </source>
</evidence>
<proteinExistence type="predicted"/>
<dbReference type="EMBL" id="CAJFCW020000005">
    <property type="protein sequence ID" value="CAG9119834.1"/>
    <property type="molecule type" value="Genomic_DNA"/>
</dbReference>
<dbReference type="Proteomes" id="UP000783686">
    <property type="component" value="Unassembled WGS sequence"/>
</dbReference>
<sequence length="306" mass="33814">MSVPTVTLSNEVTIPAIGFGTWQLNTTNIKASLSAAIEAGYRLIDTSRSFGNEEMIGEAISELIQKKKIKREDLFITTKLPIYAHRNEITDNVIDLSLKALGTPYIDQYLIELPCAVQGDISGSLMDKNGIPIPDLAPQTETWKVLEDAYKSGKVKSIGLANFNEWQIQALYTTADVKPQILEVECHILLQQPELLAFCKKNNITVMASAPLGSPQRSSSDWKTNWPEGNVLGHPVVLDMAGKHRKTAAQICLRALHQLGAIPLPSSTNKSHIKENIDIFGFKLSSQEMEQVKAANANIRLFVYDL</sequence>
<dbReference type="PIRSF" id="PIRSF000097">
    <property type="entry name" value="AKR"/>
    <property type="match status" value="1"/>
</dbReference>
<evidence type="ECO:0000313" key="3">
    <source>
        <dbReference type="EMBL" id="CAD5224382.1"/>
    </source>
</evidence>
<keyword evidence="4" id="KW-1185">Reference proteome</keyword>
<dbReference type="AlphaFoldDB" id="A0A811L9J2"/>
<name>A0A811L9J2_9BILA</name>
<protein>
    <recommendedName>
        <fullName evidence="2">NADP-dependent oxidoreductase domain-containing protein</fullName>
    </recommendedName>
</protein>
<dbReference type="PRINTS" id="PR00069">
    <property type="entry name" value="ALDKETRDTASE"/>
</dbReference>
<dbReference type="PROSITE" id="PS00798">
    <property type="entry name" value="ALDOKETO_REDUCTASE_1"/>
    <property type="match status" value="1"/>
</dbReference>
<dbReference type="InterPro" id="IPR036812">
    <property type="entry name" value="NAD(P)_OxRdtase_dom_sf"/>
</dbReference>
<dbReference type="OrthoDB" id="416253at2759"/>
<gene>
    <name evidence="3" type="ORF">BOKJ2_LOCUS11051</name>
</gene>
<comment type="caution">
    <text evidence="3">The sequence shown here is derived from an EMBL/GenBank/DDBJ whole genome shotgun (WGS) entry which is preliminary data.</text>
</comment>
<dbReference type="SUPFAM" id="SSF51430">
    <property type="entry name" value="NAD(P)-linked oxidoreductase"/>
    <property type="match status" value="1"/>
</dbReference>
<feature type="domain" description="NADP-dependent oxidoreductase" evidence="2">
    <location>
        <begin position="16"/>
        <end position="296"/>
    </location>
</feature>
<reference evidence="3" key="1">
    <citation type="submission" date="2020-09" db="EMBL/GenBank/DDBJ databases">
        <authorList>
            <person name="Kikuchi T."/>
        </authorList>
    </citation>
    <scope>NUCLEOTIDE SEQUENCE</scope>
    <source>
        <strain evidence="3">SH1</strain>
    </source>
</reference>
<accession>A0A811L9J2</accession>
<dbReference type="Pfam" id="PF00248">
    <property type="entry name" value="Aldo_ket_red"/>
    <property type="match status" value="1"/>
</dbReference>
<dbReference type="Proteomes" id="UP000614601">
    <property type="component" value="Unassembled WGS sequence"/>
</dbReference>
<feature type="site" description="Lowers pKa of active site Tyr" evidence="1">
    <location>
        <position position="79"/>
    </location>
</feature>
<evidence type="ECO:0000313" key="4">
    <source>
        <dbReference type="Proteomes" id="UP000614601"/>
    </source>
</evidence>
<evidence type="ECO:0000259" key="2">
    <source>
        <dbReference type="Pfam" id="PF00248"/>
    </source>
</evidence>
<dbReference type="PANTHER" id="PTHR11732">
    <property type="entry name" value="ALDO/KETO REDUCTASE"/>
    <property type="match status" value="1"/>
</dbReference>